<feature type="signal peptide" evidence="1">
    <location>
        <begin position="1"/>
        <end position="29"/>
    </location>
</feature>
<accession>A0ABU4K8R6</accession>
<dbReference type="Proteomes" id="UP001278571">
    <property type="component" value="Unassembled WGS sequence"/>
</dbReference>
<evidence type="ECO:0000313" key="2">
    <source>
        <dbReference type="EMBL" id="MDX2294117.1"/>
    </source>
</evidence>
<organism evidence="2 3">
    <name type="scientific">Streptomyces roseolus</name>
    <dbReference type="NCBI Taxonomy" id="67358"/>
    <lineage>
        <taxon>Bacteria</taxon>
        <taxon>Bacillati</taxon>
        <taxon>Actinomycetota</taxon>
        <taxon>Actinomycetes</taxon>
        <taxon>Kitasatosporales</taxon>
        <taxon>Streptomycetaceae</taxon>
        <taxon>Streptomyces</taxon>
    </lineage>
</organism>
<comment type="caution">
    <text evidence="2">The sequence shown here is derived from an EMBL/GenBank/DDBJ whole genome shotgun (WGS) entry which is preliminary data.</text>
</comment>
<reference evidence="2 3" key="1">
    <citation type="submission" date="2023-10" db="EMBL/GenBank/DDBJ databases">
        <authorList>
            <person name="Wang X.X."/>
        </authorList>
    </citation>
    <scope>NUCLEOTIDE SEQUENCE [LARGE SCALE GENOMIC DNA]</scope>
    <source>
        <strain evidence="2 3">NBRC 12816</strain>
    </source>
</reference>
<dbReference type="EMBL" id="JAWJZF010000377">
    <property type="protein sequence ID" value="MDX2294117.1"/>
    <property type="molecule type" value="Genomic_DNA"/>
</dbReference>
<protein>
    <recommendedName>
        <fullName evidence="4">Secreted protein</fullName>
    </recommendedName>
</protein>
<keyword evidence="1" id="KW-0732">Signal</keyword>
<dbReference type="RefSeq" id="WP_319010439.1">
    <property type="nucleotide sequence ID" value="NZ_JAWJZF010000377.1"/>
</dbReference>
<name>A0ABU4K8R6_9ACTN</name>
<sequence>MHLRRRAAGLVAVVGLFLGGLLATAPAQAVAPADRAVSDTALITVVADPAGAQAESGVPATAPTISPAAERVRYVADGTYSCPTGRLCARVWDPTRNTYKVFDLYYCNTYSLSYWGNGGDGGGFKNYQTDGTVAGFSNSAGTVVHTSTAPDVAPSWWGWDPIWKIKNC</sequence>
<evidence type="ECO:0008006" key="4">
    <source>
        <dbReference type="Google" id="ProtNLM"/>
    </source>
</evidence>
<proteinExistence type="predicted"/>
<gene>
    <name evidence="2" type="ORF">R2363_18295</name>
</gene>
<evidence type="ECO:0000256" key="1">
    <source>
        <dbReference type="SAM" id="SignalP"/>
    </source>
</evidence>
<keyword evidence="3" id="KW-1185">Reference proteome</keyword>
<evidence type="ECO:0000313" key="3">
    <source>
        <dbReference type="Proteomes" id="UP001278571"/>
    </source>
</evidence>
<feature type="chain" id="PRO_5045096778" description="Secreted protein" evidence="1">
    <location>
        <begin position="30"/>
        <end position="168"/>
    </location>
</feature>